<feature type="chain" id="PRO_5036994673" evidence="6">
    <location>
        <begin position="18"/>
        <end position="240"/>
    </location>
</feature>
<dbReference type="Proteomes" id="UP000676169">
    <property type="component" value="Chromosome"/>
</dbReference>
<dbReference type="EMBL" id="CP073100">
    <property type="protein sequence ID" value="QUE51209.1"/>
    <property type="molecule type" value="Genomic_DNA"/>
</dbReference>
<evidence type="ECO:0000256" key="2">
    <source>
        <dbReference type="ARBA" id="ARBA00022670"/>
    </source>
</evidence>
<keyword evidence="2" id="KW-0645">Protease</keyword>
<organism evidence="8 9">
    <name type="scientific">Luteolibacter ambystomatis</name>
    <dbReference type="NCBI Taxonomy" id="2824561"/>
    <lineage>
        <taxon>Bacteria</taxon>
        <taxon>Pseudomonadati</taxon>
        <taxon>Verrucomicrobiota</taxon>
        <taxon>Verrucomicrobiia</taxon>
        <taxon>Verrucomicrobiales</taxon>
        <taxon>Verrucomicrobiaceae</taxon>
        <taxon>Luteolibacter</taxon>
    </lineage>
</organism>
<dbReference type="SUPFAM" id="SSF54001">
    <property type="entry name" value="Cysteine proteinases"/>
    <property type="match status" value="1"/>
</dbReference>
<keyword evidence="9" id="KW-1185">Reference proteome</keyword>
<evidence type="ECO:0000313" key="8">
    <source>
        <dbReference type="EMBL" id="QUE51209.1"/>
    </source>
</evidence>
<keyword evidence="3" id="KW-0378">Hydrolase</keyword>
<evidence type="ECO:0000256" key="5">
    <source>
        <dbReference type="SAM" id="MobiDB-lite"/>
    </source>
</evidence>
<evidence type="ECO:0000256" key="1">
    <source>
        <dbReference type="ARBA" id="ARBA00007074"/>
    </source>
</evidence>
<evidence type="ECO:0000256" key="3">
    <source>
        <dbReference type="ARBA" id="ARBA00022801"/>
    </source>
</evidence>
<evidence type="ECO:0000256" key="4">
    <source>
        <dbReference type="ARBA" id="ARBA00022807"/>
    </source>
</evidence>
<dbReference type="PROSITE" id="PS51935">
    <property type="entry name" value="NLPC_P60"/>
    <property type="match status" value="1"/>
</dbReference>
<name>A0A975IZI0_9BACT</name>
<gene>
    <name evidence="8" type="ORF">KBB96_20440</name>
</gene>
<protein>
    <submittedName>
        <fullName evidence="8">C40 family peptidase</fullName>
    </submittedName>
</protein>
<dbReference type="Gene3D" id="3.90.1720.10">
    <property type="entry name" value="endopeptidase domain like (from Nostoc punctiforme)"/>
    <property type="match status" value="1"/>
</dbReference>
<keyword evidence="6" id="KW-0732">Signal</keyword>
<evidence type="ECO:0000259" key="7">
    <source>
        <dbReference type="PROSITE" id="PS51935"/>
    </source>
</evidence>
<dbReference type="GO" id="GO:0008234">
    <property type="term" value="F:cysteine-type peptidase activity"/>
    <property type="evidence" value="ECO:0007669"/>
    <property type="project" value="UniProtKB-KW"/>
</dbReference>
<proteinExistence type="inferred from homology"/>
<dbReference type="PANTHER" id="PTHR47053:SF1">
    <property type="entry name" value="MUREIN DD-ENDOPEPTIDASE MEPH-RELATED"/>
    <property type="match status" value="1"/>
</dbReference>
<evidence type="ECO:0000313" key="9">
    <source>
        <dbReference type="Proteomes" id="UP000676169"/>
    </source>
</evidence>
<keyword evidence="4" id="KW-0788">Thiol protease</keyword>
<dbReference type="RefSeq" id="WP_211631348.1">
    <property type="nucleotide sequence ID" value="NZ_CP073100.1"/>
</dbReference>
<dbReference type="KEGG" id="lamb:KBB96_20440"/>
<dbReference type="InterPro" id="IPR051202">
    <property type="entry name" value="Peptidase_C40"/>
</dbReference>
<dbReference type="AlphaFoldDB" id="A0A975IZI0"/>
<comment type="similarity">
    <text evidence="1">Belongs to the peptidase C40 family.</text>
</comment>
<evidence type="ECO:0000256" key="6">
    <source>
        <dbReference type="SAM" id="SignalP"/>
    </source>
</evidence>
<dbReference type="GO" id="GO:0006508">
    <property type="term" value="P:proteolysis"/>
    <property type="evidence" value="ECO:0007669"/>
    <property type="project" value="UniProtKB-KW"/>
</dbReference>
<feature type="compositionally biased region" description="Polar residues" evidence="5">
    <location>
        <begin position="207"/>
        <end position="218"/>
    </location>
</feature>
<feature type="domain" description="NlpC/P60" evidence="7">
    <location>
        <begin position="33"/>
        <end position="186"/>
    </location>
</feature>
<dbReference type="InterPro" id="IPR038765">
    <property type="entry name" value="Papain-like_cys_pep_sf"/>
</dbReference>
<dbReference type="InterPro" id="IPR000064">
    <property type="entry name" value="NLP_P60_dom"/>
</dbReference>
<dbReference type="Pfam" id="PF00877">
    <property type="entry name" value="NLPC_P60"/>
    <property type="match status" value="1"/>
</dbReference>
<feature type="region of interest" description="Disordered" evidence="5">
    <location>
        <begin position="200"/>
        <end position="240"/>
    </location>
</feature>
<reference evidence="8" key="1">
    <citation type="submission" date="2021-04" db="EMBL/GenBank/DDBJ databases">
        <title>Luteolibacter sp. 32A isolated from the skin of an Anderson's salamander (Ambystoma andersonii).</title>
        <authorList>
            <person name="Spergser J."/>
            <person name="Busse H.-J."/>
        </authorList>
    </citation>
    <scope>NUCLEOTIDE SEQUENCE</scope>
    <source>
        <strain evidence="8">32A</strain>
    </source>
</reference>
<sequence length="240" mass="26156">MTWRLPIILVLCTAAHAAQPALQGVELLSPPRRGLIERSLQELDAHPGIPYRYAGSSPEAGGMDCSGAVFYLLEKVGIDPPRSAQAQYDWVKKESTLTPLAASVTDEDDPAFAALLPGDLLFWGTLGPDGRANVTHVQIYLGKEAKDGRRIMIGASDGRSYRGVKKDGFDIVDFKVPNADAPKRLLAYGPPVWKTVAAMKRSDMDRQTTSPPRSISNRHASDLKKPAASKSKRPKQPEKK</sequence>
<accession>A0A975IZI0</accession>
<feature type="signal peptide" evidence="6">
    <location>
        <begin position="1"/>
        <end position="17"/>
    </location>
</feature>
<dbReference type="PANTHER" id="PTHR47053">
    <property type="entry name" value="MUREIN DD-ENDOPEPTIDASE MEPH-RELATED"/>
    <property type="match status" value="1"/>
</dbReference>